<dbReference type="InterPro" id="IPR038717">
    <property type="entry name" value="Tc1-like_DDE_dom"/>
</dbReference>
<dbReference type="Proteomes" id="UP000005237">
    <property type="component" value="Unassembled WGS sequence"/>
</dbReference>
<evidence type="ECO:0000313" key="3">
    <source>
        <dbReference type="EnsemblMetazoa" id="CJA27809.1"/>
    </source>
</evidence>
<dbReference type="EnsemblMetazoa" id="CJA27809.1">
    <property type="protein sequence ID" value="CJA27809.1"/>
    <property type="gene ID" value="WBGene00183382"/>
</dbReference>
<dbReference type="AlphaFoldDB" id="A0A8R1IF70"/>
<dbReference type="GO" id="GO:0003676">
    <property type="term" value="F:nucleic acid binding"/>
    <property type="evidence" value="ECO:0007669"/>
    <property type="project" value="InterPro"/>
</dbReference>
<protein>
    <submittedName>
        <fullName evidence="3">DDE_3 domain-containing protein</fullName>
    </submittedName>
</protein>
<proteinExistence type="predicted"/>
<accession>A0A8R1IF70</accession>
<reference evidence="3" key="2">
    <citation type="submission" date="2022-06" db="UniProtKB">
        <authorList>
            <consortium name="EnsemblMetazoa"/>
        </authorList>
    </citation>
    <scope>IDENTIFICATION</scope>
    <source>
        <strain evidence="3">DF5081</strain>
    </source>
</reference>
<evidence type="ECO:0000259" key="2">
    <source>
        <dbReference type="Pfam" id="PF13358"/>
    </source>
</evidence>
<organism evidence="3 4">
    <name type="scientific">Caenorhabditis japonica</name>
    <dbReference type="NCBI Taxonomy" id="281687"/>
    <lineage>
        <taxon>Eukaryota</taxon>
        <taxon>Metazoa</taxon>
        <taxon>Ecdysozoa</taxon>
        <taxon>Nematoda</taxon>
        <taxon>Chromadorea</taxon>
        <taxon>Rhabditida</taxon>
        <taxon>Rhabditina</taxon>
        <taxon>Rhabditomorpha</taxon>
        <taxon>Rhabditoidea</taxon>
        <taxon>Rhabditidae</taxon>
        <taxon>Peloderinae</taxon>
        <taxon>Caenorhabditis</taxon>
    </lineage>
</organism>
<name>A0A8R1IF70_CAEJA</name>
<dbReference type="Gene3D" id="3.30.420.10">
    <property type="entry name" value="Ribonuclease H-like superfamily/Ribonuclease H"/>
    <property type="match status" value="1"/>
</dbReference>
<reference evidence="4" key="1">
    <citation type="submission" date="2010-08" db="EMBL/GenBank/DDBJ databases">
        <authorList>
            <consortium name="Caenorhabditis japonica Sequencing Consortium"/>
            <person name="Wilson R.K."/>
        </authorList>
    </citation>
    <scope>NUCLEOTIDE SEQUENCE [LARGE SCALE GENOMIC DNA]</scope>
    <source>
        <strain evidence="4">DF5081</strain>
    </source>
</reference>
<evidence type="ECO:0000313" key="4">
    <source>
        <dbReference type="Proteomes" id="UP000005237"/>
    </source>
</evidence>
<dbReference type="Pfam" id="PF13358">
    <property type="entry name" value="DDE_3"/>
    <property type="match status" value="1"/>
</dbReference>
<keyword evidence="4" id="KW-1185">Reference proteome</keyword>
<feature type="region of interest" description="Disordered" evidence="1">
    <location>
        <begin position="1"/>
        <end position="36"/>
    </location>
</feature>
<feature type="compositionally biased region" description="Basic and acidic residues" evidence="1">
    <location>
        <begin position="1"/>
        <end position="15"/>
    </location>
</feature>
<dbReference type="InterPro" id="IPR036397">
    <property type="entry name" value="RNaseH_sf"/>
</dbReference>
<feature type="domain" description="Tc1-like transposase DDE" evidence="2">
    <location>
        <begin position="150"/>
        <end position="201"/>
    </location>
</feature>
<sequence>MDRNILRAAREDPRRPLQSNQRHLEKPSGDAYKTTDSMEDIQFVNHSSARRIEGHVSPGPEPISTGGVLSGPNISGQTKASLTCLEVMETHGFVDLLEPDTSPSTSFQLSSTEADRVWYGDASRLAPWDHFDVSRELWIAFSRAYVYQQDNDPNHTSLHVRNWFHRRRVDVLDWPSQSPDLNPIEHLWEELERRLKGVRATNVDQKSAQLEAAWKTIPLSVVDTLLDSMPRRCQAVIDVKGFATKY</sequence>
<evidence type="ECO:0000256" key="1">
    <source>
        <dbReference type="SAM" id="MobiDB-lite"/>
    </source>
</evidence>